<dbReference type="GO" id="GO:0005737">
    <property type="term" value="C:cytoplasm"/>
    <property type="evidence" value="ECO:0007669"/>
    <property type="project" value="TreeGrafter"/>
</dbReference>
<keyword evidence="3" id="KW-1185">Reference proteome</keyword>
<dbReference type="InterPro" id="IPR036291">
    <property type="entry name" value="NAD(P)-bd_dom_sf"/>
</dbReference>
<dbReference type="EMBL" id="AQQR01000041">
    <property type="protein sequence ID" value="OWU66588.1"/>
    <property type="molecule type" value="Genomic_DNA"/>
</dbReference>
<dbReference type="AlphaFoldDB" id="A0A225NA68"/>
<organism evidence="2 3">
    <name type="scientific">Marinibacterium profundimaris</name>
    <dbReference type="NCBI Taxonomy" id="1679460"/>
    <lineage>
        <taxon>Bacteria</taxon>
        <taxon>Pseudomonadati</taxon>
        <taxon>Pseudomonadota</taxon>
        <taxon>Alphaproteobacteria</taxon>
        <taxon>Rhodobacterales</taxon>
        <taxon>Paracoccaceae</taxon>
        <taxon>Marinibacterium</taxon>
    </lineage>
</organism>
<dbReference type="InterPro" id="IPR051783">
    <property type="entry name" value="NAD(P)-dependent_oxidoreduct"/>
</dbReference>
<dbReference type="PANTHER" id="PTHR48079:SF6">
    <property type="entry name" value="NAD(P)-BINDING DOMAIN-CONTAINING PROTEIN-RELATED"/>
    <property type="match status" value="1"/>
</dbReference>
<dbReference type="GO" id="GO:0004029">
    <property type="term" value="F:aldehyde dehydrogenase (NAD+) activity"/>
    <property type="evidence" value="ECO:0007669"/>
    <property type="project" value="TreeGrafter"/>
</dbReference>
<dbReference type="InterPro" id="IPR001509">
    <property type="entry name" value="Epimerase_deHydtase"/>
</dbReference>
<dbReference type="PANTHER" id="PTHR48079">
    <property type="entry name" value="PROTEIN YEEZ"/>
    <property type="match status" value="1"/>
</dbReference>
<dbReference type="SUPFAM" id="SSF51735">
    <property type="entry name" value="NAD(P)-binding Rossmann-fold domains"/>
    <property type="match status" value="1"/>
</dbReference>
<dbReference type="RefSeq" id="WP_088653006.1">
    <property type="nucleotide sequence ID" value="NZ_AQQR01000041.1"/>
</dbReference>
<dbReference type="OrthoDB" id="367683at2"/>
<evidence type="ECO:0000313" key="2">
    <source>
        <dbReference type="EMBL" id="OWU66588.1"/>
    </source>
</evidence>
<feature type="domain" description="NAD-dependent epimerase/dehydratase" evidence="1">
    <location>
        <begin position="6"/>
        <end position="227"/>
    </location>
</feature>
<gene>
    <name evidence="2" type="ORF">ATO3_27705</name>
</gene>
<protein>
    <submittedName>
        <fullName evidence="2">Epimerase</fullName>
    </submittedName>
</protein>
<sequence length="325" mass="35003">MPERDIFITGAAGYVGRNLLRHFIARGHRVIGLVRTAEAADRVRSWGGKPVLGDMLNANLVPLMAGADMLIHTAASVDHGPGSTADFVNPEGTRRVLDAARQAYVGKAIHISTDSVLQDGHPLCNVDETTPYPSRPAGAYSAGKAEAEKVARRAAVSGQHVVILRPRMVWGRDDTTALPTLVEAVESGKFAWISGGGYRSSTMHIANLCHVVGLALDRGRSGEIYHVSDGPARTFRETVTGLLASQGIPAPTKVVPRGVVRTVARVGDAIHRASAGRYRGPMSYQDYATSAVEITLDTWKAERELDYEPLMAWEDGLAELRSYQA</sequence>
<name>A0A225NA68_9RHOB</name>
<proteinExistence type="predicted"/>
<dbReference type="Proteomes" id="UP000215377">
    <property type="component" value="Unassembled WGS sequence"/>
</dbReference>
<dbReference type="Pfam" id="PF01370">
    <property type="entry name" value="Epimerase"/>
    <property type="match status" value="1"/>
</dbReference>
<accession>A0A225NA68</accession>
<evidence type="ECO:0000313" key="3">
    <source>
        <dbReference type="Proteomes" id="UP000215377"/>
    </source>
</evidence>
<comment type="caution">
    <text evidence="2">The sequence shown here is derived from an EMBL/GenBank/DDBJ whole genome shotgun (WGS) entry which is preliminary data.</text>
</comment>
<reference evidence="2 3" key="1">
    <citation type="submission" date="2013-04" db="EMBL/GenBank/DDBJ databases">
        <title>Oceanicola sp. 22II1-22F33 Genome Sequencing.</title>
        <authorList>
            <person name="Lai Q."/>
            <person name="Li G."/>
            <person name="Shao Z."/>
        </authorList>
    </citation>
    <scope>NUCLEOTIDE SEQUENCE [LARGE SCALE GENOMIC DNA]</scope>
    <source>
        <strain evidence="2 3">22II1-22F33</strain>
    </source>
</reference>
<dbReference type="Gene3D" id="3.40.50.720">
    <property type="entry name" value="NAD(P)-binding Rossmann-like Domain"/>
    <property type="match status" value="1"/>
</dbReference>
<evidence type="ECO:0000259" key="1">
    <source>
        <dbReference type="Pfam" id="PF01370"/>
    </source>
</evidence>